<dbReference type="KEGG" id="rsw:MC3_00690"/>
<dbReference type="RefSeq" id="WP_014419692.1">
    <property type="nucleotide sequence ID" value="NC_017065.1"/>
</dbReference>
<gene>
    <name evidence="2" type="ORF">MC3_00690</name>
</gene>
<reference evidence="2 3" key="1">
    <citation type="submission" date="2012-03" db="EMBL/GenBank/DDBJ databases">
        <authorList>
            <person name="Johnson S.L."/>
            <person name="Munk A.C."/>
            <person name="Han S."/>
            <person name="Bruce D.C."/>
            <person name="Dasch G.A."/>
        </authorList>
    </citation>
    <scope>NUCLEOTIDE SEQUENCE [LARGE SCALE GENOMIC DNA]</scope>
    <source>
        <strain evidence="3">D-CWPP (RSB)</strain>
    </source>
</reference>
<dbReference type="HOGENOM" id="CLU_136223_0_0_5"/>
<dbReference type="AlphaFoldDB" id="H8LP63"/>
<feature type="compositionally biased region" description="Polar residues" evidence="1">
    <location>
        <begin position="93"/>
        <end position="108"/>
    </location>
</feature>
<proteinExistence type="predicted"/>
<sequence>MSRTQEEYAAQIYAAEEHRRRQANYSDNDAELLEVIIVCAGYACYKAVEGAVKVTVTGSKIIENAYKIGSGQIAVLGTDAESKITYITKHPSSRGNTSTPTQSMTTNRVDPLEQTPPNTTPTSKREKAKIYGKKLVDSAKIGAKTLSNAYKVTIGTIEVVGPGSDF</sequence>
<name>H8LP63_RICSL</name>
<feature type="region of interest" description="Disordered" evidence="1">
    <location>
        <begin position="89"/>
        <end position="127"/>
    </location>
</feature>
<dbReference type="Proteomes" id="UP000007592">
    <property type="component" value="Chromosome"/>
</dbReference>
<accession>H8LP63</accession>
<evidence type="ECO:0000313" key="3">
    <source>
        <dbReference type="Proteomes" id="UP000007592"/>
    </source>
</evidence>
<dbReference type="EMBL" id="CP003375">
    <property type="protein sequence ID" value="AFD19128.1"/>
    <property type="molecule type" value="Genomic_DNA"/>
</dbReference>
<organism evidence="2 3">
    <name type="scientific">Rickettsia slovaca str. D-CWPP</name>
    <dbReference type="NCBI Taxonomy" id="1105109"/>
    <lineage>
        <taxon>Bacteria</taxon>
        <taxon>Pseudomonadati</taxon>
        <taxon>Pseudomonadota</taxon>
        <taxon>Alphaproteobacteria</taxon>
        <taxon>Rickettsiales</taxon>
        <taxon>Rickettsiaceae</taxon>
        <taxon>Rickettsieae</taxon>
        <taxon>Rickettsia</taxon>
        <taxon>spotted fever group</taxon>
    </lineage>
</organism>
<protein>
    <submittedName>
        <fullName evidence="2">Uncharacterized protein</fullName>
    </submittedName>
</protein>
<dbReference type="PATRIC" id="fig|1105109.3.peg.146"/>
<evidence type="ECO:0000313" key="2">
    <source>
        <dbReference type="EMBL" id="AFD19128.1"/>
    </source>
</evidence>
<evidence type="ECO:0000256" key="1">
    <source>
        <dbReference type="SAM" id="MobiDB-lite"/>
    </source>
</evidence>